<name>T1JMR4_STRMM</name>
<dbReference type="AlphaFoldDB" id="T1JMR4"/>
<dbReference type="EMBL" id="JH431998">
    <property type="status" value="NOT_ANNOTATED_CDS"/>
    <property type="molecule type" value="Genomic_DNA"/>
</dbReference>
<keyword evidence="2" id="KW-1185">Reference proteome</keyword>
<dbReference type="EnsemblMetazoa" id="SMAR015144-RA">
    <property type="protein sequence ID" value="SMAR015144-PA"/>
    <property type="gene ID" value="SMAR015144"/>
</dbReference>
<sequence>MRSEQKAQIVDRLNRIFSSIDERRVDTHFDLPRRTTCPAWMARMEKRELSTPSVYSVGTDELLRPTLVDWKLYTDRRPHPPISWVILNFNLERPEGGTSVVLCAVISDGYRNLEIC</sequence>
<evidence type="ECO:0000313" key="1">
    <source>
        <dbReference type="EnsemblMetazoa" id="SMAR015144-PA"/>
    </source>
</evidence>
<reference evidence="2" key="1">
    <citation type="submission" date="2011-05" db="EMBL/GenBank/DDBJ databases">
        <authorList>
            <person name="Richards S.R."/>
            <person name="Qu J."/>
            <person name="Jiang H."/>
            <person name="Jhangiani S.N."/>
            <person name="Agravi P."/>
            <person name="Goodspeed R."/>
            <person name="Gross S."/>
            <person name="Mandapat C."/>
            <person name="Jackson L."/>
            <person name="Mathew T."/>
            <person name="Pu L."/>
            <person name="Thornton R."/>
            <person name="Saada N."/>
            <person name="Wilczek-Boney K.B."/>
            <person name="Lee S."/>
            <person name="Kovar C."/>
            <person name="Wu Y."/>
            <person name="Scherer S.E."/>
            <person name="Worley K.C."/>
            <person name="Muzny D.M."/>
            <person name="Gibbs R."/>
        </authorList>
    </citation>
    <scope>NUCLEOTIDE SEQUENCE</scope>
    <source>
        <strain evidence="2">Brora</strain>
    </source>
</reference>
<organism evidence="1 2">
    <name type="scientific">Strigamia maritima</name>
    <name type="common">European centipede</name>
    <name type="synonym">Geophilus maritimus</name>
    <dbReference type="NCBI Taxonomy" id="126957"/>
    <lineage>
        <taxon>Eukaryota</taxon>
        <taxon>Metazoa</taxon>
        <taxon>Ecdysozoa</taxon>
        <taxon>Arthropoda</taxon>
        <taxon>Myriapoda</taxon>
        <taxon>Chilopoda</taxon>
        <taxon>Pleurostigmophora</taxon>
        <taxon>Geophilomorpha</taxon>
        <taxon>Linotaeniidae</taxon>
        <taxon>Strigamia</taxon>
    </lineage>
</organism>
<dbReference type="HOGENOM" id="CLU_2099913_0_0_1"/>
<dbReference type="Proteomes" id="UP000014500">
    <property type="component" value="Unassembled WGS sequence"/>
</dbReference>
<reference evidence="1" key="2">
    <citation type="submission" date="2015-02" db="UniProtKB">
        <authorList>
            <consortium name="EnsemblMetazoa"/>
        </authorList>
    </citation>
    <scope>IDENTIFICATION</scope>
</reference>
<protein>
    <submittedName>
        <fullName evidence="1">Uncharacterized protein</fullName>
    </submittedName>
</protein>
<proteinExistence type="predicted"/>
<evidence type="ECO:0000313" key="2">
    <source>
        <dbReference type="Proteomes" id="UP000014500"/>
    </source>
</evidence>
<accession>T1JMR4</accession>